<name>A0A4S8KH88_MUSBA</name>
<evidence type="ECO:0000313" key="2">
    <source>
        <dbReference type="Proteomes" id="UP000317650"/>
    </source>
</evidence>
<protein>
    <submittedName>
        <fullName evidence="1">Uncharacterized protein</fullName>
    </submittedName>
</protein>
<dbReference type="EMBL" id="PYDT01000001">
    <property type="protein sequence ID" value="THU74651.1"/>
    <property type="molecule type" value="Genomic_DNA"/>
</dbReference>
<proteinExistence type="predicted"/>
<evidence type="ECO:0000313" key="1">
    <source>
        <dbReference type="EMBL" id="THU74651.1"/>
    </source>
</evidence>
<dbReference type="AlphaFoldDB" id="A0A4S8KH88"/>
<gene>
    <name evidence="1" type="ORF">C4D60_Mb04t35640</name>
</gene>
<keyword evidence="2" id="KW-1185">Reference proteome</keyword>
<organism evidence="1 2">
    <name type="scientific">Musa balbisiana</name>
    <name type="common">Banana</name>
    <dbReference type="NCBI Taxonomy" id="52838"/>
    <lineage>
        <taxon>Eukaryota</taxon>
        <taxon>Viridiplantae</taxon>
        <taxon>Streptophyta</taxon>
        <taxon>Embryophyta</taxon>
        <taxon>Tracheophyta</taxon>
        <taxon>Spermatophyta</taxon>
        <taxon>Magnoliopsida</taxon>
        <taxon>Liliopsida</taxon>
        <taxon>Zingiberales</taxon>
        <taxon>Musaceae</taxon>
        <taxon>Musa</taxon>
    </lineage>
</organism>
<comment type="caution">
    <text evidence="1">The sequence shown here is derived from an EMBL/GenBank/DDBJ whole genome shotgun (WGS) entry which is preliminary data.</text>
</comment>
<sequence>MGRRPQRDSDEVGQKREREQLQFNPLLRRWNAGVFRLDLVAAVDVELLEVPHLFEFQELDGFHALAMGQTQALSGSRKRIAFPQLAKDGLGVYCDPQKLEVLQHLKVQVGQFRDPIAATAEVEKSEVEEPGEGAVGDHLERRCFA</sequence>
<accession>A0A4S8KH88</accession>
<dbReference type="Proteomes" id="UP000317650">
    <property type="component" value="Chromosome 4"/>
</dbReference>
<reference evidence="1 2" key="1">
    <citation type="journal article" date="2019" name="Nat. Plants">
        <title>Genome sequencing of Musa balbisiana reveals subgenome evolution and function divergence in polyploid bananas.</title>
        <authorList>
            <person name="Yao X."/>
        </authorList>
    </citation>
    <scope>NUCLEOTIDE SEQUENCE [LARGE SCALE GENOMIC DNA]</scope>
    <source>
        <strain evidence="2">cv. DH-PKW</strain>
        <tissue evidence="1">Leaves</tissue>
    </source>
</reference>